<keyword evidence="2" id="KW-1185">Reference proteome</keyword>
<gene>
    <name evidence="1" type="primary">yaaA</name>
    <name evidence="1" type="ORF">PO878_09765</name>
</gene>
<name>A0AAE9YJ34_9ACTN</name>
<organism evidence="1 2">
    <name type="scientific">Iamia majanohamensis</name>
    <dbReference type="NCBI Taxonomy" id="467976"/>
    <lineage>
        <taxon>Bacteria</taxon>
        <taxon>Bacillati</taxon>
        <taxon>Actinomycetota</taxon>
        <taxon>Acidimicrobiia</taxon>
        <taxon>Acidimicrobiales</taxon>
        <taxon>Iamiaceae</taxon>
        <taxon>Iamia</taxon>
    </lineage>
</organism>
<dbReference type="InterPro" id="IPR005583">
    <property type="entry name" value="YaaA"/>
</dbReference>
<dbReference type="GO" id="GO:0033194">
    <property type="term" value="P:response to hydroperoxide"/>
    <property type="evidence" value="ECO:0007669"/>
    <property type="project" value="TreeGrafter"/>
</dbReference>
<dbReference type="Pfam" id="PF03883">
    <property type="entry name" value="H2O2_YaaD"/>
    <property type="match status" value="1"/>
</dbReference>
<sequence length="235" mass="25460">MPRAFALLLPPSEGKEPGGSGPPWRSGTCALPGLDGPRAEVLAALDPTGRGVAAEPTLPALERYTGVLYRELDAGSLPGPARRRLRATALIASGLWGVVAPGDPIPAYRLKMSARLDPLGRLSTWWRPHLTEALHDRLARRVVWDLLPQEHAAAWDPAAVPTARRITVRFTTAEGRTVSHWNKLLKGALVRHLVTTGLDDPDGLRAFTHPAGYRYEPSLSDLDDEVATVVLRHPG</sequence>
<dbReference type="PANTHER" id="PTHR30283:SF4">
    <property type="entry name" value="PEROXIDE STRESS RESISTANCE PROTEIN YAAA"/>
    <property type="match status" value="1"/>
</dbReference>
<dbReference type="Proteomes" id="UP001216390">
    <property type="component" value="Chromosome"/>
</dbReference>
<protein>
    <submittedName>
        <fullName evidence="1">Peroxide stress protein YaaA</fullName>
    </submittedName>
</protein>
<dbReference type="EMBL" id="CP116942">
    <property type="protein sequence ID" value="WCO69011.1"/>
    <property type="molecule type" value="Genomic_DNA"/>
</dbReference>
<evidence type="ECO:0000313" key="1">
    <source>
        <dbReference type="EMBL" id="WCO69011.1"/>
    </source>
</evidence>
<reference evidence="1" key="1">
    <citation type="submission" date="2023-01" db="EMBL/GenBank/DDBJ databases">
        <title>The diversity of Class Acidimicrobiia in South China Sea sediment environments and the proposal of Iamia marina sp. nov., a novel species of the genus Iamia.</title>
        <authorList>
            <person name="He Y."/>
            <person name="Tian X."/>
        </authorList>
    </citation>
    <scope>NUCLEOTIDE SEQUENCE</scope>
    <source>
        <strain evidence="1">DSM 19957</strain>
    </source>
</reference>
<evidence type="ECO:0000313" key="2">
    <source>
        <dbReference type="Proteomes" id="UP001216390"/>
    </source>
</evidence>
<dbReference type="GO" id="GO:0005829">
    <property type="term" value="C:cytosol"/>
    <property type="evidence" value="ECO:0007669"/>
    <property type="project" value="TreeGrafter"/>
</dbReference>
<dbReference type="KEGG" id="ima:PO878_09765"/>
<proteinExistence type="predicted"/>
<dbReference type="AlphaFoldDB" id="A0AAE9YJ34"/>
<dbReference type="PANTHER" id="PTHR30283">
    <property type="entry name" value="PEROXIDE STRESS RESPONSE PROTEIN YAAA"/>
    <property type="match status" value="1"/>
</dbReference>
<dbReference type="RefSeq" id="WP_272738525.1">
    <property type="nucleotide sequence ID" value="NZ_CP116942.1"/>
</dbReference>
<accession>A0AAE9YJ34</accession>